<dbReference type="InterPro" id="IPR036794">
    <property type="entry name" value="ATP_F1_dsu/esu_C_sf"/>
</dbReference>
<proteinExistence type="inferred from homology"/>
<comment type="caution">
    <text evidence="16">The sequence shown here is derived from an EMBL/GenBank/DDBJ whole genome shotgun (WGS) entry which is preliminary data.</text>
</comment>
<dbReference type="PANTHER" id="PTHR13822">
    <property type="entry name" value="ATP SYNTHASE DELTA/EPSILON CHAIN"/>
    <property type="match status" value="1"/>
</dbReference>
<dbReference type="Proteomes" id="UP000824229">
    <property type="component" value="Unassembled WGS sequence"/>
</dbReference>
<evidence type="ECO:0000256" key="5">
    <source>
        <dbReference type="ARBA" id="ARBA00022475"/>
    </source>
</evidence>
<comment type="subcellular location">
    <subcellularLocation>
        <location evidence="2 11">Cell membrane</location>
        <topology evidence="2 11">Peripheral membrane protein</topology>
    </subcellularLocation>
</comment>
<evidence type="ECO:0000259" key="15">
    <source>
        <dbReference type="Pfam" id="PF02823"/>
    </source>
</evidence>
<dbReference type="Pfam" id="PF00401">
    <property type="entry name" value="ATP-synt_DE"/>
    <property type="match status" value="1"/>
</dbReference>
<dbReference type="HAMAP" id="MF_00530">
    <property type="entry name" value="ATP_synth_epsil_bac"/>
    <property type="match status" value="1"/>
</dbReference>
<evidence type="ECO:0000256" key="11">
    <source>
        <dbReference type="HAMAP-Rule" id="MF_00530"/>
    </source>
</evidence>
<evidence type="ECO:0000313" key="17">
    <source>
        <dbReference type="Proteomes" id="UP000824229"/>
    </source>
</evidence>
<comment type="subunit">
    <text evidence="11 12">F-type ATPases have 2 components, CF(1) - the catalytic core - and CF(0) - the membrane proton channel. CF(1) has five subunits: alpha(3), beta(3), gamma(1), delta(1), epsilon(1). CF(0) has three main subunits: a, b and c.</text>
</comment>
<dbReference type="Pfam" id="PF02823">
    <property type="entry name" value="ATP-synt_DE_N"/>
    <property type="match status" value="1"/>
</dbReference>
<dbReference type="GO" id="GO:0005524">
    <property type="term" value="F:ATP binding"/>
    <property type="evidence" value="ECO:0007669"/>
    <property type="project" value="UniProtKB-UniRule"/>
</dbReference>
<dbReference type="NCBIfam" id="NF009980">
    <property type="entry name" value="PRK13446.1"/>
    <property type="match status" value="1"/>
</dbReference>
<dbReference type="InterPro" id="IPR020546">
    <property type="entry name" value="ATP_synth_F1_dsu/esu_N"/>
</dbReference>
<keyword evidence="8 11" id="KW-0472">Membrane</keyword>
<feature type="domain" description="ATP synthase epsilon subunit C-terminal" evidence="14">
    <location>
        <begin position="87"/>
        <end position="130"/>
    </location>
</feature>
<evidence type="ECO:0000256" key="8">
    <source>
        <dbReference type="ARBA" id="ARBA00023136"/>
    </source>
</evidence>
<dbReference type="CDD" id="cd12152">
    <property type="entry name" value="F1-ATPase_delta"/>
    <property type="match status" value="1"/>
</dbReference>
<evidence type="ECO:0000256" key="10">
    <source>
        <dbReference type="ARBA" id="ARBA00023310"/>
    </source>
</evidence>
<dbReference type="SUPFAM" id="SSF46604">
    <property type="entry name" value="Epsilon subunit of F1F0-ATP synthase C-terminal domain"/>
    <property type="match status" value="1"/>
</dbReference>
<evidence type="ECO:0000256" key="3">
    <source>
        <dbReference type="ARBA" id="ARBA00005712"/>
    </source>
</evidence>
<keyword evidence="6 11" id="KW-0375">Hydrogen ion transport</keyword>
<dbReference type="GO" id="GO:0046933">
    <property type="term" value="F:proton-transporting ATP synthase activity, rotational mechanism"/>
    <property type="evidence" value="ECO:0007669"/>
    <property type="project" value="UniProtKB-UniRule"/>
</dbReference>
<evidence type="ECO:0000256" key="4">
    <source>
        <dbReference type="ARBA" id="ARBA00022448"/>
    </source>
</evidence>
<keyword evidence="9 11" id="KW-0139">CF(1)</keyword>
<dbReference type="GO" id="GO:0005886">
    <property type="term" value="C:plasma membrane"/>
    <property type="evidence" value="ECO:0007669"/>
    <property type="project" value="UniProtKB-SubCell"/>
</dbReference>
<evidence type="ECO:0000313" key="16">
    <source>
        <dbReference type="EMBL" id="MBU3804923.1"/>
    </source>
</evidence>
<dbReference type="EMBL" id="JAHLFQ010000213">
    <property type="protein sequence ID" value="MBU3804923.1"/>
    <property type="molecule type" value="Genomic_DNA"/>
</dbReference>
<dbReference type="Gene3D" id="1.20.5.440">
    <property type="entry name" value="ATP synthase delta/epsilon subunit, C-terminal domain"/>
    <property type="match status" value="1"/>
</dbReference>
<feature type="coiled-coil region" evidence="13">
    <location>
        <begin position="82"/>
        <end position="118"/>
    </location>
</feature>
<evidence type="ECO:0000256" key="6">
    <source>
        <dbReference type="ARBA" id="ARBA00022781"/>
    </source>
</evidence>
<evidence type="ECO:0000256" key="13">
    <source>
        <dbReference type="SAM" id="Coils"/>
    </source>
</evidence>
<evidence type="ECO:0000256" key="12">
    <source>
        <dbReference type="RuleBase" id="RU003656"/>
    </source>
</evidence>
<keyword evidence="4 11" id="KW-0813">Transport</keyword>
<evidence type="ECO:0000256" key="2">
    <source>
        <dbReference type="ARBA" id="ARBA00004202"/>
    </source>
</evidence>
<comment type="function">
    <text evidence="1 11">Produces ATP from ADP in the presence of a proton gradient across the membrane.</text>
</comment>
<evidence type="ECO:0000256" key="7">
    <source>
        <dbReference type="ARBA" id="ARBA00023065"/>
    </source>
</evidence>
<keyword evidence="13" id="KW-0175">Coiled coil</keyword>
<keyword evidence="7 11" id="KW-0406">Ion transport</keyword>
<dbReference type="FunFam" id="1.20.5.440:FF:000001">
    <property type="entry name" value="ATP synthase epsilon chain"/>
    <property type="match status" value="1"/>
</dbReference>
<feature type="domain" description="ATP synthase F1 complex delta/epsilon subunit N-terminal" evidence="15">
    <location>
        <begin position="5"/>
        <end position="82"/>
    </location>
</feature>
<evidence type="ECO:0000256" key="1">
    <source>
        <dbReference type="ARBA" id="ARBA00003543"/>
    </source>
</evidence>
<dbReference type="GO" id="GO:0045259">
    <property type="term" value="C:proton-transporting ATP synthase complex"/>
    <property type="evidence" value="ECO:0007669"/>
    <property type="project" value="UniProtKB-KW"/>
</dbReference>
<evidence type="ECO:0000256" key="9">
    <source>
        <dbReference type="ARBA" id="ARBA00023196"/>
    </source>
</evidence>
<dbReference type="PANTHER" id="PTHR13822:SF10">
    <property type="entry name" value="ATP SYNTHASE EPSILON CHAIN, CHLOROPLASTIC"/>
    <property type="match status" value="1"/>
</dbReference>
<reference evidence="16" key="2">
    <citation type="submission" date="2021-04" db="EMBL/GenBank/DDBJ databases">
        <authorList>
            <person name="Gilroy R."/>
        </authorList>
    </citation>
    <scope>NUCLEOTIDE SEQUENCE</scope>
    <source>
        <strain evidence="16">B5-657</strain>
    </source>
</reference>
<organism evidence="16 17">
    <name type="scientific">Candidatus Cellulosilyticum pullistercoris</name>
    <dbReference type="NCBI Taxonomy" id="2838521"/>
    <lineage>
        <taxon>Bacteria</taxon>
        <taxon>Bacillati</taxon>
        <taxon>Bacillota</taxon>
        <taxon>Clostridia</taxon>
        <taxon>Lachnospirales</taxon>
        <taxon>Cellulosilyticaceae</taxon>
        <taxon>Cellulosilyticum</taxon>
    </lineage>
</organism>
<dbReference type="NCBIfam" id="TIGR01216">
    <property type="entry name" value="ATP_synt_epsi"/>
    <property type="match status" value="1"/>
</dbReference>
<dbReference type="InterPro" id="IPR036771">
    <property type="entry name" value="ATPsynth_dsu/esu_N"/>
</dbReference>
<dbReference type="SUPFAM" id="SSF51344">
    <property type="entry name" value="Epsilon subunit of F1F0-ATP synthase N-terminal domain"/>
    <property type="match status" value="1"/>
</dbReference>
<keyword evidence="5 11" id="KW-1003">Cell membrane</keyword>
<dbReference type="Gene3D" id="2.60.15.10">
    <property type="entry name" value="F0F1 ATP synthase delta/epsilon subunit, N-terminal"/>
    <property type="match status" value="1"/>
</dbReference>
<evidence type="ECO:0000259" key="14">
    <source>
        <dbReference type="Pfam" id="PF00401"/>
    </source>
</evidence>
<dbReference type="InterPro" id="IPR001469">
    <property type="entry name" value="ATP_synth_F1_dsu/esu"/>
</dbReference>
<sequence>MAKTIKLQIITPTRTILDEEVESLILSTTEGDMGVFYDHEPVVALLGYKKVTYKQEGKKKYATTLGGFVEVTKDRVTILTDASELQDEIDIERAKRAKERAEKRLADKSDGIDHLRAEIALKKAIARINLKEGKY</sequence>
<dbReference type="InterPro" id="IPR020547">
    <property type="entry name" value="ATP_synth_F1_esu_C"/>
</dbReference>
<reference evidence="16" key="1">
    <citation type="journal article" date="2021" name="PeerJ">
        <title>Extensive microbial diversity within the chicken gut microbiome revealed by metagenomics and culture.</title>
        <authorList>
            <person name="Gilroy R."/>
            <person name="Ravi A."/>
            <person name="Getino M."/>
            <person name="Pursley I."/>
            <person name="Horton D.L."/>
            <person name="Alikhan N.F."/>
            <person name="Baker D."/>
            <person name="Gharbi K."/>
            <person name="Hall N."/>
            <person name="Watson M."/>
            <person name="Adriaenssens E.M."/>
            <person name="Foster-Nyarko E."/>
            <person name="Jarju S."/>
            <person name="Secka A."/>
            <person name="Antonio M."/>
            <person name="Oren A."/>
            <person name="Chaudhuri R.R."/>
            <person name="La Ragione R."/>
            <person name="Hildebrand F."/>
            <person name="Pallen M.J."/>
        </authorList>
    </citation>
    <scope>NUCLEOTIDE SEQUENCE</scope>
    <source>
        <strain evidence="16">B5-657</strain>
    </source>
</reference>
<comment type="similarity">
    <text evidence="3 11 12">Belongs to the ATPase epsilon chain family.</text>
</comment>
<name>A0A9E2KD62_9FIRM</name>
<dbReference type="AlphaFoldDB" id="A0A9E2KD62"/>
<keyword evidence="10 11" id="KW-0066">ATP synthesis</keyword>
<gene>
    <name evidence="11" type="primary">atpC</name>
    <name evidence="16" type="ORF">H9872_09245</name>
</gene>
<protein>
    <recommendedName>
        <fullName evidence="11">ATP synthase epsilon chain</fullName>
    </recommendedName>
    <alternativeName>
        <fullName evidence="11">ATP synthase F1 sector epsilon subunit</fullName>
    </alternativeName>
    <alternativeName>
        <fullName evidence="11">F-ATPase epsilon subunit</fullName>
    </alternativeName>
</protein>
<accession>A0A9E2KD62</accession>